<organism evidence="2 3">
    <name type="scientific">Brassica cretica</name>
    <name type="common">Mustard</name>
    <dbReference type="NCBI Taxonomy" id="69181"/>
    <lineage>
        <taxon>Eukaryota</taxon>
        <taxon>Viridiplantae</taxon>
        <taxon>Streptophyta</taxon>
        <taxon>Embryophyta</taxon>
        <taxon>Tracheophyta</taxon>
        <taxon>Spermatophyta</taxon>
        <taxon>Magnoliopsida</taxon>
        <taxon>eudicotyledons</taxon>
        <taxon>Gunneridae</taxon>
        <taxon>Pentapetalae</taxon>
        <taxon>rosids</taxon>
        <taxon>malvids</taxon>
        <taxon>Brassicales</taxon>
        <taxon>Brassicaceae</taxon>
        <taxon>Brassiceae</taxon>
        <taxon>Brassica</taxon>
    </lineage>
</organism>
<accession>A0ABQ7C4T3</accession>
<name>A0ABQ7C4T3_BRACR</name>
<feature type="region of interest" description="Disordered" evidence="1">
    <location>
        <begin position="1"/>
        <end position="20"/>
    </location>
</feature>
<evidence type="ECO:0000256" key="1">
    <source>
        <dbReference type="SAM" id="MobiDB-lite"/>
    </source>
</evidence>
<comment type="caution">
    <text evidence="2">The sequence shown here is derived from an EMBL/GenBank/DDBJ whole genome shotgun (WGS) entry which is preliminary data.</text>
</comment>
<dbReference type="Proteomes" id="UP000266723">
    <property type="component" value="Unassembled WGS sequence"/>
</dbReference>
<protein>
    <submittedName>
        <fullName evidence="2">Uncharacterized protein</fullName>
    </submittedName>
</protein>
<sequence length="52" mass="5985">MRSTRRPQGRRRRIATSNQTETYLEVGSRIGRSAERRWNLIGSDVGIGIVRN</sequence>
<keyword evidence="3" id="KW-1185">Reference proteome</keyword>
<reference evidence="2 3" key="1">
    <citation type="journal article" date="2020" name="BMC Genomics">
        <title>Intraspecific diversification of the crop wild relative Brassica cretica Lam. using demographic model selection.</title>
        <authorList>
            <person name="Kioukis A."/>
            <person name="Michalopoulou V.A."/>
            <person name="Briers L."/>
            <person name="Pirintsos S."/>
            <person name="Studholme D.J."/>
            <person name="Pavlidis P."/>
            <person name="Sarris P.F."/>
        </authorList>
    </citation>
    <scope>NUCLEOTIDE SEQUENCE [LARGE SCALE GENOMIC DNA]</scope>
    <source>
        <strain evidence="3">cv. PFS-1207/04</strain>
    </source>
</reference>
<gene>
    <name evidence="2" type="ORF">DY000_02000621</name>
</gene>
<feature type="compositionally biased region" description="Basic residues" evidence="1">
    <location>
        <begin position="1"/>
        <end position="14"/>
    </location>
</feature>
<dbReference type="EMBL" id="QGKV02000832">
    <property type="protein sequence ID" value="KAF3546584.1"/>
    <property type="molecule type" value="Genomic_DNA"/>
</dbReference>
<evidence type="ECO:0000313" key="2">
    <source>
        <dbReference type="EMBL" id="KAF3546584.1"/>
    </source>
</evidence>
<proteinExistence type="predicted"/>
<evidence type="ECO:0000313" key="3">
    <source>
        <dbReference type="Proteomes" id="UP000266723"/>
    </source>
</evidence>